<dbReference type="Gene3D" id="2.40.50.100">
    <property type="match status" value="1"/>
</dbReference>
<evidence type="ECO:0000256" key="4">
    <source>
        <dbReference type="ARBA" id="ARBA00022516"/>
    </source>
</evidence>
<keyword evidence="7 9" id="KW-0275">Fatty acid biosynthesis</keyword>
<evidence type="ECO:0000259" key="11">
    <source>
        <dbReference type="PROSITE" id="PS50968"/>
    </source>
</evidence>
<dbReference type="OrthoDB" id="9811735at2"/>
<dbReference type="InterPro" id="IPR000089">
    <property type="entry name" value="Biotin_lipoyl"/>
</dbReference>
<evidence type="ECO:0000256" key="5">
    <source>
        <dbReference type="ARBA" id="ARBA00022832"/>
    </source>
</evidence>
<evidence type="ECO:0000256" key="7">
    <source>
        <dbReference type="ARBA" id="ARBA00023160"/>
    </source>
</evidence>
<evidence type="ECO:0000256" key="2">
    <source>
        <dbReference type="ARBA" id="ARBA00005194"/>
    </source>
</evidence>
<dbReference type="PANTHER" id="PTHR45266">
    <property type="entry name" value="OXALOACETATE DECARBOXYLASE ALPHA CHAIN"/>
    <property type="match status" value="1"/>
</dbReference>
<dbReference type="Pfam" id="PF00364">
    <property type="entry name" value="Biotin_lipoyl"/>
    <property type="match status" value="1"/>
</dbReference>
<dbReference type="InterPro" id="IPR001882">
    <property type="entry name" value="Biotin_BS"/>
</dbReference>
<dbReference type="GO" id="GO:0006633">
    <property type="term" value="P:fatty acid biosynthetic process"/>
    <property type="evidence" value="ECO:0007669"/>
    <property type="project" value="UniProtKB-UniPathway"/>
</dbReference>
<dbReference type="GO" id="GO:0003989">
    <property type="term" value="F:acetyl-CoA carboxylase activity"/>
    <property type="evidence" value="ECO:0007669"/>
    <property type="project" value="InterPro"/>
</dbReference>
<keyword evidence="6 9" id="KW-0443">Lipid metabolism</keyword>
<evidence type="ECO:0000256" key="8">
    <source>
        <dbReference type="ARBA" id="ARBA00023267"/>
    </source>
</evidence>
<evidence type="ECO:0000256" key="3">
    <source>
        <dbReference type="ARBA" id="ARBA00017562"/>
    </source>
</evidence>
<keyword evidence="8 9" id="KW-0092">Biotin</keyword>
<name>A0A378J5R4_9GAMM</name>
<gene>
    <name evidence="13" type="primary">accB</name>
    <name evidence="12" type="ORF">Lgra_2771</name>
    <name evidence="13" type="ORF">NCTC12388_00727</name>
</gene>
<dbReference type="RefSeq" id="WP_058499875.1">
    <property type="nucleotide sequence ID" value="NZ_CAAAHW010000002.1"/>
</dbReference>
<feature type="domain" description="Lipoyl-binding" evidence="11">
    <location>
        <begin position="87"/>
        <end position="163"/>
    </location>
</feature>
<evidence type="ECO:0000313" key="13">
    <source>
        <dbReference type="EMBL" id="STX42608.1"/>
    </source>
</evidence>
<dbReference type="Proteomes" id="UP000254476">
    <property type="component" value="Unassembled WGS sequence"/>
</dbReference>
<dbReference type="NCBIfam" id="NF005457">
    <property type="entry name" value="PRK07051.1"/>
    <property type="match status" value="1"/>
</dbReference>
<dbReference type="FunFam" id="2.40.50.100:FF:000003">
    <property type="entry name" value="Acetyl-CoA carboxylase biotin carboxyl carrier protein"/>
    <property type="match status" value="1"/>
</dbReference>
<feature type="region of interest" description="Disordered" evidence="10">
    <location>
        <begin position="45"/>
        <end position="92"/>
    </location>
</feature>
<evidence type="ECO:0000313" key="14">
    <source>
        <dbReference type="Proteomes" id="UP000054691"/>
    </source>
</evidence>
<dbReference type="InterPro" id="IPR011053">
    <property type="entry name" value="Single_hybrid_motif"/>
</dbReference>
<evidence type="ECO:0000313" key="12">
    <source>
        <dbReference type="EMBL" id="KTD05994.1"/>
    </source>
</evidence>
<reference evidence="13 15" key="2">
    <citation type="submission" date="2018-06" db="EMBL/GenBank/DDBJ databases">
        <authorList>
            <consortium name="Pathogen Informatics"/>
            <person name="Doyle S."/>
        </authorList>
    </citation>
    <scope>NUCLEOTIDE SEQUENCE [LARGE SCALE GENOMIC DNA]</scope>
    <source>
        <strain evidence="13 15">NCTC12388</strain>
    </source>
</reference>
<evidence type="ECO:0000256" key="1">
    <source>
        <dbReference type="ARBA" id="ARBA00003761"/>
    </source>
</evidence>
<dbReference type="PROSITE" id="PS50968">
    <property type="entry name" value="BIOTINYL_LIPOYL"/>
    <property type="match status" value="1"/>
</dbReference>
<dbReference type="EMBL" id="LNYE01000029">
    <property type="protein sequence ID" value="KTD05994.1"/>
    <property type="molecule type" value="Genomic_DNA"/>
</dbReference>
<protein>
    <recommendedName>
        <fullName evidence="3 9">Biotin carboxyl carrier protein of acetyl-CoA carboxylase</fullName>
    </recommendedName>
</protein>
<dbReference type="EMBL" id="UGOB01000001">
    <property type="protein sequence ID" value="STX42608.1"/>
    <property type="molecule type" value="Genomic_DNA"/>
</dbReference>
<feature type="compositionally biased region" description="Low complexity" evidence="10">
    <location>
        <begin position="58"/>
        <end position="74"/>
    </location>
</feature>
<sequence>MDIRKIRKLIELLEETGISEIEIKEGEESLRLSRHSSAPVIEHPQVHYVSTPPPVPRTESLTAESTSSSTALTTDQESKLKPPITTGHQVRSPMVGTMYASPSPESPPFVTLGQTVKAGDVLCIVEAMKMFNEIEADRAGKIVEILVDNGKPVEYDQVLFIIE</sequence>
<dbReference type="AlphaFoldDB" id="A0A378J5R4"/>
<dbReference type="InterPro" id="IPR001249">
    <property type="entry name" value="AcCoA_biotinCC"/>
</dbReference>
<reference evidence="12 14" key="1">
    <citation type="submission" date="2015-11" db="EMBL/GenBank/DDBJ databases">
        <title>Genomic analysis of 38 Legionella species identifies large and diverse effector repertoires.</title>
        <authorList>
            <person name="Burstein D."/>
            <person name="Amaro F."/>
            <person name="Zusman T."/>
            <person name="Lifshitz Z."/>
            <person name="Cohen O."/>
            <person name="Gilbert J.A."/>
            <person name="Pupko T."/>
            <person name="Shuman H.A."/>
            <person name="Segal G."/>
        </authorList>
    </citation>
    <scope>NUCLEOTIDE SEQUENCE [LARGE SCALE GENOMIC DNA]</scope>
    <source>
        <strain evidence="12 14">Lyon 8420412</strain>
    </source>
</reference>
<comment type="function">
    <text evidence="1 9">This protein is a component of the acetyl coenzyme A carboxylase complex; first, biotin carboxylase catalyzes the carboxylation of the carrier protein and then the transcarboxylase transfers the carboxyl group to form malonyl-CoA.</text>
</comment>
<keyword evidence="14" id="KW-1185">Reference proteome</keyword>
<comment type="pathway">
    <text evidence="2 9">Lipid metabolism; fatty acid biosynthesis.</text>
</comment>
<dbReference type="STRING" id="45066.Lgra_2771"/>
<accession>A0A378J5R4</accession>
<organism evidence="13 15">
    <name type="scientific">Legionella gratiana</name>
    <dbReference type="NCBI Taxonomy" id="45066"/>
    <lineage>
        <taxon>Bacteria</taxon>
        <taxon>Pseudomonadati</taxon>
        <taxon>Pseudomonadota</taxon>
        <taxon>Gammaproteobacteria</taxon>
        <taxon>Legionellales</taxon>
        <taxon>Legionellaceae</taxon>
        <taxon>Legionella</taxon>
    </lineage>
</organism>
<dbReference type="PRINTS" id="PR01071">
    <property type="entry name" value="ACOABIOTINCC"/>
</dbReference>
<dbReference type="InterPro" id="IPR050709">
    <property type="entry name" value="Biotin_Carboxyl_Carrier/Decarb"/>
</dbReference>
<dbReference type="GO" id="GO:0009317">
    <property type="term" value="C:acetyl-CoA carboxylase complex"/>
    <property type="evidence" value="ECO:0007669"/>
    <property type="project" value="InterPro"/>
</dbReference>
<dbReference type="UniPathway" id="UPA00094"/>
<evidence type="ECO:0000256" key="10">
    <source>
        <dbReference type="SAM" id="MobiDB-lite"/>
    </source>
</evidence>
<dbReference type="CDD" id="cd06850">
    <property type="entry name" value="biotinyl_domain"/>
    <property type="match status" value="1"/>
</dbReference>
<dbReference type="PANTHER" id="PTHR45266:SF3">
    <property type="entry name" value="OXALOACETATE DECARBOXYLASE ALPHA CHAIN"/>
    <property type="match status" value="1"/>
</dbReference>
<dbReference type="PROSITE" id="PS00188">
    <property type="entry name" value="BIOTIN"/>
    <property type="match status" value="1"/>
</dbReference>
<keyword evidence="5 9" id="KW-0276">Fatty acid metabolism</keyword>
<dbReference type="Proteomes" id="UP000054691">
    <property type="component" value="Unassembled WGS sequence"/>
</dbReference>
<keyword evidence="4 9" id="KW-0444">Lipid biosynthesis</keyword>
<dbReference type="SUPFAM" id="SSF51230">
    <property type="entry name" value="Single hybrid motif"/>
    <property type="match status" value="1"/>
</dbReference>
<evidence type="ECO:0000256" key="6">
    <source>
        <dbReference type="ARBA" id="ARBA00023098"/>
    </source>
</evidence>
<evidence type="ECO:0000256" key="9">
    <source>
        <dbReference type="RuleBase" id="RU364072"/>
    </source>
</evidence>
<dbReference type="NCBIfam" id="TIGR00531">
    <property type="entry name" value="BCCP"/>
    <property type="match status" value="1"/>
</dbReference>
<proteinExistence type="predicted"/>
<evidence type="ECO:0000313" key="15">
    <source>
        <dbReference type="Proteomes" id="UP000254476"/>
    </source>
</evidence>